<keyword evidence="9 13" id="KW-0067">ATP-binding</keyword>
<keyword evidence="12" id="KW-0325">Glycoprotein</keyword>
<dbReference type="InterPro" id="IPR001611">
    <property type="entry name" value="Leu-rich_rpt"/>
</dbReference>
<gene>
    <name evidence="16" type="ORF">CSSPTR1EN2_LOCUS2430</name>
</gene>
<dbReference type="InterPro" id="IPR032675">
    <property type="entry name" value="LRR_dom_sf"/>
</dbReference>
<keyword evidence="6" id="KW-0677">Repeat</keyword>
<evidence type="ECO:0000256" key="7">
    <source>
        <dbReference type="ARBA" id="ARBA00022741"/>
    </source>
</evidence>
<keyword evidence="10 14" id="KW-1133">Transmembrane helix</keyword>
<dbReference type="PROSITE" id="PS00107">
    <property type="entry name" value="PROTEIN_KINASE_ATP"/>
    <property type="match status" value="1"/>
</dbReference>
<comment type="subcellular location">
    <subcellularLocation>
        <location evidence="1">Membrane</location>
    </subcellularLocation>
</comment>
<evidence type="ECO:0000256" key="8">
    <source>
        <dbReference type="ARBA" id="ARBA00022777"/>
    </source>
</evidence>
<evidence type="ECO:0000256" key="10">
    <source>
        <dbReference type="ARBA" id="ARBA00022989"/>
    </source>
</evidence>
<feature type="binding site" evidence="13">
    <location>
        <position position="343"/>
    </location>
    <ligand>
        <name>ATP</name>
        <dbReference type="ChEBI" id="CHEBI:30616"/>
    </ligand>
</feature>
<dbReference type="InterPro" id="IPR013210">
    <property type="entry name" value="LRR_N_plant-typ"/>
</dbReference>
<keyword evidence="11 14" id="KW-0472">Membrane</keyword>
<comment type="similarity">
    <text evidence="2">Belongs to the protein kinase superfamily. Ser/Thr protein kinase family.</text>
</comment>
<feature type="domain" description="Protein kinase" evidence="15">
    <location>
        <begin position="315"/>
        <end position="602"/>
    </location>
</feature>
<dbReference type="SMART" id="SM00220">
    <property type="entry name" value="S_TKc"/>
    <property type="match status" value="1"/>
</dbReference>
<dbReference type="Pfam" id="PF00560">
    <property type="entry name" value="LRR_1"/>
    <property type="match status" value="3"/>
</dbReference>
<keyword evidence="4" id="KW-0808">Transferase</keyword>
<dbReference type="InterPro" id="IPR000719">
    <property type="entry name" value="Prot_kinase_dom"/>
</dbReference>
<dbReference type="InterPro" id="IPR017441">
    <property type="entry name" value="Protein_kinase_ATP_BS"/>
</dbReference>
<dbReference type="Pfam" id="PF08263">
    <property type="entry name" value="LRRNT_2"/>
    <property type="match status" value="1"/>
</dbReference>
<evidence type="ECO:0000256" key="6">
    <source>
        <dbReference type="ARBA" id="ARBA00022737"/>
    </source>
</evidence>
<dbReference type="PROSITE" id="PS00108">
    <property type="entry name" value="PROTEIN_KINASE_ST"/>
    <property type="match status" value="1"/>
</dbReference>
<evidence type="ECO:0000313" key="17">
    <source>
        <dbReference type="Proteomes" id="UP001497512"/>
    </source>
</evidence>
<feature type="transmembrane region" description="Helical" evidence="14">
    <location>
        <begin position="21"/>
        <end position="41"/>
    </location>
</feature>
<dbReference type="PANTHER" id="PTHR48056">
    <property type="entry name" value="LRR RECEPTOR-LIKE SERINE/THREONINE-PROTEIN KINASE-RELATED"/>
    <property type="match status" value="1"/>
</dbReference>
<evidence type="ECO:0000256" key="3">
    <source>
        <dbReference type="ARBA" id="ARBA00022614"/>
    </source>
</evidence>
<dbReference type="Gene3D" id="3.30.200.20">
    <property type="entry name" value="Phosphorylase Kinase, domain 1"/>
    <property type="match status" value="1"/>
</dbReference>
<evidence type="ECO:0000259" key="15">
    <source>
        <dbReference type="PROSITE" id="PS50011"/>
    </source>
</evidence>
<accession>A0ABP0TE51</accession>
<dbReference type="Proteomes" id="UP001497512">
    <property type="component" value="Chromosome 10"/>
</dbReference>
<name>A0ABP0TE51_9BRYO</name>
<evidence type="ECO:0000256" key="2">
    <source>
        <dbReference type="ARBA" id="ARBA00008684"/>
    </source>
</evidence>
<dbReference type="InterPro" id="IPR011009">
    <property type="entry name" value="Kinase-like_dom_sf"/>
</dbReference>
<evidence type="ECO:0000256" key="12">
    <source>
        <dbReference type="ARBA" id="ARBA00023180"/>
    </source>
</evidence>
<dbReference type="Pfam" id="PF00069">
    <property type="entry name" value="Pkinase"/>
    <property type="match status" value="1"/>
</dbReference>
<dbReference type="SUPFAM" id="SSF52058">
    <property type="entry name" value="L domain-like"/>
    <property type="match status" value="1"/>
</dbReference>
<dbReference type="EMBL" id="OZ019902">
    <property type="protein sequence ID" value="CAK9194246.1"/>
    <property type="molecule type" value="Genomic_DNA"/>
</dbReference>
<evidence type="ECO:0000256" key="13">
    <source>
        <dbReference type="PROSITE-ProRule" id="PRU10141"/>
    </source>
</evidence>
<evidence type="ECO:0000256" key="14">
    <source>
        <dbReference type="SAM" id="Phobius"/>
    </source>
</evidence>
<evidence type="ECO:0000256" key="4">
    <source>
        <dbReference type="ARBA" id="ARBA00022679"/>
    </source>
</evidence>
<reference evidence="16" key="1">
    <citation type="submission" date="2024-02" db="EMBL/GenBank/DDBJ databases">
        <authorList>
            <consortium name="ELIXIR-Norway"/>
            <consortium name="Elixir Norway"/>
        </authorList>
    </citation>
    <scope>NUCLEOTIDE SEQUENCE</scope>
</reference>
<sequence length="639" mass="71090">MLLPLPAEAALELLLWLRARLLMMMMLIVLLSSCIFALAPIDGNPEVQALFGVRQALDDPHNALASWDINYLSPCTFMYIQCSPQQVVTSIDLSTLSFSGSLSPLIGSLPNLEYLILQDNNISGQLPVGIGNLTKLLLLDLSNNSFEGPIPSTFANLKSINNLQLKLNHLSGPFPTFLSTIPTLTTLDVSYNNLSGFVPNLTVPNLYVQGNPLLCGWSTKRECPGDPPLPLTVDVKNTTQNVTTIRRSTTGAVAGGLSLGAIFLVGSSVLSFLWWRRRRNKQVFFDVNEQQDPDVLLGQLKKFSFRELQIATDNFQSKNILGKGGFGNVYKGYLPDGSLVAVKRLKGEGSPGAEIQFQMEVEMISLAVHRNLLRLRGFCMTPTERLLVYPYMPNGSVASRLRDMVCGRPALDWPTRKRIALGSARGLLYLHEHCDPKIIHRDVKAANILLDEDFEAVVGDFGLAKLLDHQDSHVTTAVRGTVGHIAPEYLSTGQSSEKTDVFGYGVLLLELITGQRAFEFGRLSNHNDMMLLDWVKKLQAEKRLDLLVDIDLKTDYNSLELEEMVQVALLCTQVLPAERPKMLDVVRMLEGDGLAERWEQWREVESRRTQEAVALPNRYCELVEDSSWDIEAIQLSGPR</sequence>
<keyword evidence="7 13" id="KW-0547">Nucleotide-binding</keyword>
<dbReference type="InterPro" id="IPR008271">
    <property type="entry name" value="Ser/Thr_kinase_AS"/>
</dbReference>
<evidence type="ECO:0000256" key="1">
    <source>
        <dbReference type="ARBA" id="ARBA00004370"/>
    </source>
</evidence>
<evidence type="ECO:0000313" key="16">
    <source>
        <dbReference type="EMBL" id="CAK9194246.1"/>
    </source>
</evidence>
<keyword evidence="17" id="KW-1185">Reference proteome</keyword>
<protein>
    <recommendedName>
        <fullName evidence="15">Protein kinase domain-containing protein</fullName>
    </recommendedName>
</protein>
<organism evidence="16 17">
    <name type="scientific">Sphagnum troendelagicum</name>
    <dbReference type="NCBI Taxonomy" id="128251"/>
    <lineage>
        <taxon>Eukaryota</taxon>
        <taxon>Viridiplantae</taxon>
        <taxon>Streptophyta</taxon>
        <taxon>Embryophyta</taxon>
        <taxon>Bryophyta</taxon>
        <taxon>Sphagnophytina</taxon>
        <taxon>Sphagnopsida</taxon>
        <taxon>Sphagnales</taxon>
        <taxon>Sphagnaceae</taxon>
        <taxon>Sphagnum</taxon>
    </lineage>
</organism>
<dbReference type="PANTHER" id="PTHR48056:SF81">
    <property type="entry name" value="RECEPTOR PROTEIN-TYROSINE KINASE CEPR1"/>
    <property type="match status" value="1"/>
</dbReference>
<dbReference type="InterPro" id="IPR050647">
    <property type="entry name" value="Plant_LRR-RLKs"/>
</dbReference>
<proteinExistence type="inferred from homology"/>
<evidence type="ECO:0000256" key="9">
    <source>
        <dbReference type="ARBA" id="ARBA00022840"/>
    </source>
</evidence>
<dbReference type="PROSITE" id="PS50011">
    <property type="entry name" value="PROTEIN_KINASE_DOM"/>
    <property type="match status" value="1"/>
</dbReference>
<keyword evidence="3" id="KW-0433">Leucine-rich repeat</keyword>
<evidence type="ECO:0000256" key="11">
    <source>
        <dbReference type="ARBA" id="ARBA00023136"/>
    </source>
</evidence>
<keyword evidence="8" id="KW-0418">Kinase</keyword>
<evidence type="ECO:0000256" key="5">
    <source>
        <dbReference type="ARBA" id="ARBA00022692"/>
    </source>
</evidence>
<keyword evidence="5 14" id="KW-0812">Transmembrane</keyword>
<dbReference type="Gene3D" id="3.80.10.10">
    <property type="entry name" value="Ribonuclease Inhibitor"/>
    <property type="match status" value="1"/>
</dbReference>
<dbReference type="SUPFAM" id="SSF56112">
    <property type="entry name" value="Protein kinase-like (PK-like)"/>
    <property type="match status" value="1"/>
</dbReference>
<dbReference type="Gene3D" id="1.10.510.10">
    <property type="entry name" value="Transferase(Phosphotransferase) domain 1"/>
    <property type="match status" value="1"/>
</dbReference>
<feature type="transmembrane region" description="Helical" evidence="14">
    <location>
        <begin position="252"/>
        <end position="275"/>
    </location>
</feature>